<evidence type="ECO:0000313" key="2">
    <source>
        <dbReference type="EMBL" id="KAL2831696.1"/>
    </source>
</evidence>
<gene>
    <name evidence="2" type="ORF">BDW59DRAFT_123693</name>
</gene>
<feature type="compositionally biased region" description="Polar residues" evidence="1">
    <location>
        <begin position="127"/>
        <end position="136"/>
    </location>
</feature>
<keyword evidence="3" id="KW-1185">Reference proteome</keyword>
<dbReference type="EMBL" id="JBFXLS010000008">
    <property type="protein sequence ID" value="KAL2831696.1"/>
    <property type="molecule type" value="Genomic_DNA"/>
</dbReference>
<feature type="compositionally biased region" description="Polar residues" evidence="1">
    <location>
        <begin position="99"/>
        <end position="115"/>
    </location>
</feature>
<protein>
    <submittedName>
        <fullName evidence="2">Uncharacterized protein</fullName>
    </submittedName>
</protein>
<accession>A0ABR4IVB9</accession>
<evidence type="ECO:0000313" key="3">
    <source>
        <dbReference type="Proteomes" id="UP001610335"/>
    </source>
</evidence>
<dbReference type="Proteomes" id="UP001610335">
    <property type="component" value="Unassembled WGS sequence"/>
</dbReference>
<proteinExistence type="predicted"/>
<feature type="region of interest" description="Disordered" evidence="1">
    <location>
        <begin position="1"/>
        <end position="40"/>
    </location>
</feature>
<name>A0ABR4IVB9_9EURO</name>
<evidence type="ECO:0000256" key="1">
    <source>
        <dbReference type="SAM" id="MobiDB-lite"/>
    </source>
</evidence>
<feature type="region of interest" description="Disordered" evidence="1">
    <location>
        <begin position="86"/>
        <end position="147"/>
    </location>
</feature>
<sequence>MANLILFSPQKGKGQREGRIYRGSRTDLVEEAPDSDNTKTEKPVLCLEKIGSKLSSLSPKRMTRFLQNLASRDRVEAALETPYGRGLSLLRPSKRPFHSRSSSTNNRAQSASVLSLPTGRENYRAPGSSQTLCNNNLPMPPESKPPEISKSLSGRLGFGNHLSSGHHIRMRLPGDEPSRTQQMIASIDTQCQGLNLMRRDVWYDRLNEDGRGILEPVDDVTVRNLGSERIRVIGVVRGLEWYFKNGYRTYNSDFYIIDMDGFDVLFGSDTIHENQLLQPGPDLRYHLEKNATNERKYM</sequence>
<organism evidence="2 3">
    <name type="scientific">Aspergillus cavernicola</name>
    <dbReference type="NCBI Taxonomy" id="176166"/>
    <lineage>
        <taxon>Eukaryota</taxon>
        <taxon>Fungi</taxon>
        <taxon>Dikarya</taxon>
        <taxon>Ascomycota</taxon>
        <taxon>Pezizomycotina</taxon>
        <taxon>Eurotiomycetes</taxon>
        <taxon>Eurotiomycetidae</taxon>
        <taxon>Eurotiales</taxon>
        <taxon>Aspergillaceae</taxon>
        <taxon>Aspergillus</taxon>
        <taxon>Aspergillus subgen. Nidulantes</taxon>
    </lineage>
</organism>
<feature type="compositionally biased region" description="Basic and acidic residues" evidence="1">
    <location>
        <begin position="14"/>
        <end position="28"/>
    </location>
</feature>
<reference evidence="2 3" key="1">
    <citation type="submission" date="2024-07" db="EMBL/GenBank/DDBJ databases">
        <title>Section-level genome sequencing and comparative genomics of Aspergillus sections Usti and Cavernicolus.</title>
        <authorList>
            <consortium name="Lawrence Berkeley National Laboratory"/>
            <person name="Nybo J.L."/>
            <person name="Vesth T.C."/>
            <person name="Theobald S."/>
            <person name="Frisvad J.C."/>
            <person name="Larsen T.O."/>
            <person name="Kjaerboelling I."/>
            <person name="Rothschild-Mancinelli K."/>
            <person name="Lyhne E.K."/>
            <person name="Kogle M.E."/>
            <person name="Barry K."/>
            <person name="Clum A."/>
            <person name="Na H."/>
            <person name="Ledsgaard L."/>
            <person name="Lin J."/>
            <person name="Lipzen A."/>
            <person name="Kuo A."/>
            <person name="Riley R."/>
            <person name="Mondo S."/>
            <person name="LaButti K."/>
            <person name="Haridas S."/>
            <person name="Pangalinan J."/>
            <person name="Salamov A.A."/>
            <person name="Simmons B.A."/>
            <person name="Magnuson J.K."/>
            <person name="Chen J."/>
            <person name="Drula E."/>
            <person name="Henrissat B."/>
            <person name="Wiebenga A."/>
            <person name="Lubbers R.J."/>
            <person name="Gomes A.C."/>
            <person name="Makela M.R."/>
            <person name="Stajich J."/>
            <person name="Grigoriev I.V."/>
            <person name="Mortensen U.H."/>
            <person name="De vries R.P."/>
            <person name="Baker S.E."/>
            <person name="Andersen M.R."/>
        </authorList>
    </citation>
    <scope>NUCLEOTIDE SEQUENCE [LARGE SCALE GENOMIC DNA]</scope>
    <source>
        <strain evidence="2 3">CBS 600.67</strain>
    </source>
</reference>
<dbReference type="CDD" id="cd00303">
    <property type="entry name" value="retropepsin_like"/>
    <property type="match status" value="1"/>
</dbReference>
<comment type="caution">
    <text evidence="2">The sequence shown here is derived from an EMBL/GenBank/DDBJ whole genome shotgun (WGS) entry which is preliminary data.</text>
</comment>